<sequence length="208" mass="24175">MIEEWMDELDENMNVVGTNTRTEIHKQGLWHHTFHCWVIRRGVKGERKVLFQLRNKNKEAFPGKMDASAAGHLAAGELPYDGVRELREELGVLVERAELHFLGIVQWESEMSEGWMDREFCHLFLWETTLALEDFHPDQGEVAGLFETECSEMVDFLRKERGNLQATGFVYEGTRRQFEHRCLTKEEFCPFSEEYDLLLTEALSAGSS</sequence>
<dbReference type="InterPro" id="IPR000086">
    <property type="entry name" value="NUDIX_hydrolase_dom"/>
</dbReference>
<dbReference type="Gene3D" id="3.90.79.10">
    <property type="entry name" value="Nucleoside Triphosphate Pyrophosphohydrolase"/>
    <property type="match status" value="1"/>
</dbReference>
<feature type="domain" description="Nudix hydrolase" evidence="1">
    <location>
        <begin position="29"/>
        <end position="170"/>
    </location>
</feature>
<dbReference type="RefSeq" id="WP_091739741.1">
    <property type="nucleotide sequence ID" value="NZ_FNNQ01000008.1"/>
</dbReference>
<accession>A0A1H2Y0L8</accession>
<dbReference type="Pfam" id="PF00293">
    <property type="entry name" value="NUDIX"/>
    <property type="match status" value="1"/>
</dbReference>
<evidence type="ECO:0000259" key="1">
    <source>
        <dbReference type="PROSITE" id="PS51462"/>
    </source>
</evidence>
<organism evidence="2 3">
    <name type="scientific">Marininema mesophilum</name>
    <dbReference type="NCBI Taxonomy" id="1048340"/>
    <lineage>
        <taxon>Bacteria</taxon>
        <taxon>Bacillati</taxon>
        <taxon>Bacillota</taxon>
        <taxon>Bacilli</taxon>
        <taxon>Bacillales</taxon>
        <taxon>Thermoactinomycetaceae</taxon>
        <taxon>Marininema</taxon>
    </lineage>
</organism>
<name>A0A1H2Y0L8_9BACL</name>
<dbReference type="PANTHER" id="PTHR10885:SF0">
    <property type="entry name" value="ISOPENTENYL-DIPHOSPHATE DELTA-ISOMERASE"/>
    <property type="match status" value="1"/>
</dbReference>
<dbReference type="PROSITE" id="PS51462">
    <property type="entry name" value="NUDIX"/>
    <property type="match status" value="1"/>
</dbReference>
<evidence type="ECO:0000313" key="2">
    <source>
        <dbReference type="EMBL" id="SDW98139.1"/>
    </source>
</evidence>
<dbReference type="GO" id="GO:0016853">
    <property type="term" value="F:isomerase activity"/>
    <property type="evidence" value="ECO:0007669"/>
    <property type="project" value="UniProtKB-KW"/>
</dbReference>
<evidence type="ECO:0000313" key="3">
    <source>
        <dbReference type="Proteomes" id="UP000198534"/>
    </source>
</evidence>
<dbReference type="OrthoDB" id="9780586at2"/>
<dbReference type="CDD" id="cd04692">
    <property type="entry name" value="NUDIX_Hydrolase"/>
    <property type="match status" value="1"/>
</dbReference>
<reference evidence="2 3" key="1">
    <citation type="submission" date="2016-10" db="EMBL/GenBank/DDBJ databases">
        <authorList>
            <person name="de Groot N.N."/>
        </authorList>
    </citation>
    <scope>NUCLEOTIDE SEQUENCE [LARGE SCALE GENOMIC DNA]</scope>
    <source>
        <strain evidence="2 3">DSM 45610</strain>
    </source>
</reference>
<gene>
    <name evidence="2" type="ORF">SAMN05444487_108104</name>
</gene>
<keyword evidence="3" id="KW-1185">Reference proteome</keyword>
<dbReference type="EMBL" id="FNNQ01000008">
    <property type="protein sequence ID" value="SDW98139.1"/>
    <property type="molecule type" value="Genomic_DNA"/>
</dbReference>
<dbReference type="Proteomes" id="UP000198534">
    <property type="component" value="Unassembled WGS sequence"/>
</dbReference>
<dbReference type="AlphaFoldDB" id="A0A1H2Y0L8"/>
<protein>
    <submittedName>
        <fullName evidence="2">Isopentenyldiphosphate isomerase</fullName>
    </submittedName>
</protein>
<dbReference type="STRING" id="1048340.SAMN05444487_108104"/>
<keyword evidence="2" id="KW-0413">Isomerase</keyword>
<proteinExistence type="predicted"/>
<dbReference type="PANTHER" id="PTHR10885">
    <property type="entry name" value="ISOPENTENYL-DIPHOSPHATE DELTA-ISOMERASE"/>
    <property type="match status" value="1"/>
</dbReference>
<dbReference type="SUPFAM" id="SSF55811">
    <property type="entry name" value="Nudix"/>
    <property type="match status" value="1"/>
</dbReference>
<dbReference type="InterPro" id="IPR015797">
    <property type="entry name" value="NUDIX_hydrolase-like_dom_sf"/>
</dbReference>